<feature type="domain" description="Calcineurin-like phosphoesterase" evidence="4">
    <location>
        <begin position="66"/>
        <end position="232"/>
    </location>
</feature>
<evidence type="ECO:0000256" key="2">
    <source>
        <dbReference type="ARBA" id="ARBA00022801"/>
    </source>
</evidence>
<dbReference type="Pfam" id="PF00149">
    <property type="entry name" value="Metallophos"/>
    <property type="match status" value="1"/>
</dbReference>
<gene>
    <name evidence="5" type="ORF">MJO52_11165</name>
</gene>
<evidence type="ECO:0000313" key="5">
    <source>
        <dbReference type="EMBL" id="USD19643.1"/>
    </source>
</evidence>
<dbReference type="InterPro" id="IPR004843">
    <property type="entry name" value="Calcineurin-like_PHP"/>
</dbReference>
<evidence type="ECO:0000313" key="6">
    <source>
        <dbReference type="Proteomes" id="UP001055658"/>
    </source>
</evidence>
<sequence length="296" mass="32177">MKKLLSKLSGELLSWPRGKYRVVFLVALVVALTLAVWAFFAEPRSFRINEQALSLESWPASCSGLSVAVLADLHVGSPYKGIESLRSLVNQVNASSPDLVLLPGDFVIQGVVGGSFVTPESAAEVLAGLKAPLGVFAVMGNHDWWLDPKRVERAFTEKGIPLLEDASTKISSGHCAFQLVGISDFWEGPHNIDRAMSAIEESETVLAFTHNPDIFPQIPQRIALTIAGHTHGGQVFLPLIGRPIVPSRYGERYAIGHIEEEGKHLFVSPGVGTSILPVRFLVPPEVTLLRLFSRGE</sequence>
<dbReference type="PANTHER" id="PTHR31302:SF31">
    <property type="entry name" value="PHOSPHODIESTERASE YAEI"/>
    <property type="match status" value="1"/>
</dbReference>
<dbReference type="PANTHER" id="PTHR31302">
    <property type="entry name" value="TRANSMEMBRANE PROTEIN WITH METALLOPHOSPHOESTERASE DOMAIN-RELATED"/>
    <property type="match status" value="1"/>
</dbReference>
<keyword evidence="3" id="KW-0472">Membrane</keyword>
<reference evidence="5" key="1">
    <citation type="submission" date="2022-02" db="EMBL/GenBank/DDBJ databases">
        <title>Coral-associated bacteria.</title>
        <authorList>
            <person name="Tang K."/>
            <person name="Wang X."/>
        </authorList>
    </citation>
    <scope>NUCLEOTIDE SEQUENCE</scope>
    <source>
        <strain evidence="5">SCSIO 43006</strain>
    </source>
</reference>
<feature type="transmembrane region" description="Helical" evidence="3">
    <location>
        <begin position="20"/>
        <end position="40"/>
    </location>
</feature>
<dbReference type="Proteomes" id="UP001055658">
    <property type="component" value="Chromosome"/>
</dbReference>
<keyword evidence="3" id="KW-0812">Transmembrane</keyword>
<accession>A0ABY4V8U4</accession>
<evidence type="ECO:0000259" key="4">
    <source>
        <dbReference type="Pfam" id="PF00149"/>
    </source>
</evidence>
<keyword evidence="2" id="KW-0378">Hydrolase</keyword>
<keyword evidence="3" id="KW-1133">Transmembrane helix</keyword>
<evidence type="ECO:0000256" key="3">
    <source>
        <dbReference type="SAM" id="Phobius"/>
    </source>
</evidence>
<dbReference type="SUPFAM" id="SSF56300">
    <property type="entry name" value="Metallo-dependent phosphatases"/>
    <property type="match status" value="1"/>
</dbReference>
<name>A0ABY4V8U4_9GAMM</name>
<dbReference type="InterPro" id="IPR051158">
    <property type="entry name" value="Metallophosphoesterase_sf"/>
</dbReference>
<dbReference type="CDD" id="cd07385">
    <property type="entry name" value="MPP_YkuE_C"/>
    <property type="match status" value="1"/>
</dbReference>
<keyword evidence="1" id="KW-0479">Metal-binding</keyword>
<organism evidence="5 6">
    <name type="scientific">Microbulbifer variabilis</name>
    <dbReference type="NCBI Taxonomy" id="266805"/>
    <lineage>
        <taxon>Bacteria</taxon>
        <taxon>Pseudomonadati</taxon>
        <taxon>Pseudomonadota</taxon>
        <taxon>Gammaproteobacteria</taxon>
        <taxon>Cellvibrionales</taxon>
        <taxon>Microbulbiferaceae</taxon>
        <taxon>Microbulbifer</taxon>
    </lineage>
</organism>
<dbReference type="EMBL" id="CP092418">
    <property type="protein sequence ID" value="USD19643.1"/>
    <property type="molecule type" value="Genomic_DNA"/>
</dbReference>
<dbReference type="RefSeq" id="WP_252081742.1">
    <property type="nucleotide sequence ID" value="NZ_CP092418.1"/>
</dbReference>
<dbReference type="Gene3D" id="3.60.21.10">
    <property type="match status" value="1"/>
</dbReference>
<dbReference type="InterPro" id="IPR029052">
    <property type="entry name" value="Metallo-depent_PP-like"/>
</dbReference>
<evidence type="ECO:0000256" key="1">
    <source>
        <dbReference type="ARBA" id="ARBA00022723"/>
    </source>
</evidence>
<proteinExistence type="predicted"/>
<protein>
    <submittedName>
        <fullName evidence="5">Metallophosphoesterase</fullName>
    </submittedName>
</protein>
<keyword evidence="6" id="KW-1185">Reference proteome</keyword>